<dbReference type="Proteomes" id="UP000645217">
    <property type="component" value="Unassembled WGS sequence"/>
</dbReference>
<keyword evidence="2" id="KW-1185">Reference proteome</keyword>
<proteinExistence type="predicted"/>
<dbReference type="AlphaFoldDB" id="A0A917R0S4"/>
<dbReference type="RefSeq" id="WP_189163203.1">
    <property type="nucleotide sequence ID" value="NZ_BMNT01000012.1"/>
</dbReference>
<reference evidence="1" key="2">
    <citation type="submission" date="2020-09" db="EMBL/GenBank/DDBJ databases">
        <authorList>
            <person name="Sun Q."/>
            <person name="Ohkuma M."/>
        </authorList>
    </citation>
    <scope>NUCLEOTIDE SEQUENCE</scope>
    <source>
        <strain evidence="1">JCM 13064</strain>
    </source>
</reference>
<reference evidence="1" key="1">
    <citation type="journal article" date="2014" name="Int. J. Syst. Evol. Microbiol.">
        <title>Complete genome sequence of Corynebacterium casei LMG S-19264T (=DSM 44701T), isolated from a smear-ripened cheese.</title>
        <authorList>
            <consortium name="US DOE Joint Genome Institute (JGI-PGF)"/>
            <person name="Walter F."/>
            <person name="Albersmeier A."/>
            <person name="Kalinowski J."/>
            <person name="Ruckert C."/>
        </authorList>
    </citation>
    <scope>NUCLEOTIDE SEQUENCE</scope>
    <source>
        <strain evidence="1">JCM 13064</strain>
    </source>
</reference>
<protein>
    <submittedName>
        <fullName evidence="1">Uncharacterized protein</fullName>
    </submittedName>
</protein>
<evidence type="ECO:0000313" key="1">
    <source>
        <dbReference type="EMBL" id="GGK81856.1"/>
    </source>
</evidence>
<sequence length="67" mass="7390">MNPPAFQTFTTDVERPAWLPAPADLCGFDVQADDCGEQDPWQAEVAAWIADAKTSVLQLPEETAARW</sequence>
<name>A0A917R0S4_9ACTN</name>
<organism evidence="1 2">
    <name type="scientific">Sphaerisporangium melleum</name>
    <dbReference type="NCBI Taxonomy" id="321316"/>
    <lineage>
        <taxon>Bacteria</taxon>
        <taxon>Bacillati</taxon>
        <taxon>Actinomycetota</taxon>
        <taxon>Actinomycetes</taxon>
        <taxon>Streptosporangiales</taxon>
        <taxon>Streptosporangiaceae</taxon>
        <taxon>Sphaerisporangium</taxon>
    </lineage>
</organism>
<gene>
    <name evidence="1" type="ORF">GCM10007964_25620</name>
</gene>
<comment type="caution">
    <text evidence="1">The sequence shown here is derived from an EMBL/GenBank/DDBJ whole genome shotgun (WGS) entry which is preliminary data.</text>
</comment>
<evidence type="ECO:0000313" key="2">
    <source>
        <dbReference type="Proteomes" id="UP000645217"/>
    </source>
</evidence>
<dbReference type="EMBL" id="BMNT01000012">
    <property type="protein sequence ID" value="GGK81856.1"/>
    <property type="molecule type" value="Genomic_DNA"/>
</dbReference>
<accession>A0A917R0S4</accession>